<accession>A0A8J4HCD7</accession>
<dbReference type="Pfam" id="PF01636">
    <property type="entry name" value="APH"/>
    <property type="match status" value="1"/>
</dbReference>
<dbReference type="Gene3D" id="3.90.1200.10">
    <property type="match status" value="1"/>
</dbReference>
<dbReference type="Gene3D" id="3.30.200.20">
    <property type="entry name" value="Phosphorylase Kinase, domain 1"/>
    <property type="match status" value="1"/>
</dbReference>
<gene>
    <name evidence="2" type="ORF">ENY07_14085</name>
</gene>
<comment type="caution">
    <text evidence="2">The sequence shown here is derived from an EMBL/GenBank/DDBJ whole genome shotgun (WGS) entry which is preliminary data.</text>
</comment>
<evidence type="ECO:0000313" key="2">
    <source>
        <dbReference type="EMBL" id="HGC44331.1"/>
    </source>
</evidence>
<proteinExistence type="predicted"/>
<reference evidence="2" key="1">
    <citation type="journal article" date="2020" name="mSystems">
        <title>Genome- and Community-Level Interaction Insights into Carbon Utilization and Element Cycling Functions of Hydrothermarchaeota in Hydrothermal Sediment.</title>
        <authorList>
            <person name="Zhou Z."/>
            <person name="Liu Y."/>
            <person name="Xu W."/>
            <person name="Pan J."/>
            <person name="Luo Z.H."/>
            <person name="Li M."/>
        </authorList>
    </citation>
    <scope>NUCLEOTIDE SEQUENCE</scope>
    <source>
        <strain evidence="2">SpSt-997</strain>
    </source>
</reference>
<name>A0A8J4HCD7_9PROT</name>
<sequence length="329" mass="35637">MNATARAFLAAHGRDPRRATPLAGDAGARRYWRLEGGPIPALLVTVPAAETLGPFLRLASLLAARGLSVPEVIAADAAQGLALIEDFGDALYTVMLDETNGATLYEAAIDALAILHAIPPPADLPAWDAQAMTRAAAATFLEWWWPAAFGAPPEAAIVAEFEAALAAMLAPLAAGPRVLLHRDYIAANLFWLPERHGPRRVGMIDFQDAALGHPAYDLVSLLEDARRDLSPELVARGIRRYLDHHRARDGEAFEAACAITAVQRQLRVAALWVRLDRRDGKPQYLAHGPRTWRLLERALAHPATAPLGAFLARHLPPEKRCNPAPRSVP</sequence>
<dbReference type="EMBL" id="DTQM01000266">
    <property type="protein sequence ID" value="HGC44331.1"/>
    <property type="molecule type" value="Genomic_DNA"/>
</dbReference>
<protein>
    <submittedName>
        <fullName evidence="2">DUF1679 domain-containing protein</fullName>
    </submittedName>
</protein>
<dbReference type="SUPFAM" id="SSF56112">
    <property type="entry name" value="Protein kinase-like (PK-like)"/>
    <property type="match status" value="1"/>
</dbReference>
<dbReference type="InterPro" id="IPR002575">
    <property type="entry name" value="Aminoglycoside_PTrfase"/>
</dbReference>
<evidence type="ECO:0000259" key="1">
    <source>
        <dbReference type="Pfam" id="PF01636"/>
    </source>
</evidence>
<feature type="domain" description="Aminoglycoside phosphotransferase" evidence="1">
    <location>
        <begin position="19"/>
        <end position="247"/>
    </location>
</feature>
<organism evidence="2">
    <name type="scientific">Acidicaldus sp</name>
    <dbReference type="NCBI Taxonomy" id="1872105"/>
    <lineage>
        <taxon>Bacteria</taxon>
        <taxon>Pseudomonadati</taxon>
        <taxon>Pseudomonadota</taxon>
        <taxon>Alphaproteobacteria</taxon>
        <taxon>Acetobacterales</taxon>
        <taxon>Acetobacteraceae</taxon>
        <taxon>Acidicaldus</taxon>
    </lineage>
</organism>
<dbReference type="InterPro" id="IPR011009">
    <property type="entry name" value="Kinase-like_dom_sf"/>
</dbReference>
<dbReference type="AlphaFoldDB" id="A0A8J4HCD7"/>